<feature type="region of interest" description="Disordered" evidence="5">
    <location>
        <begin position="401"/>
        <end position="633"/>
    </location>
</feature>
<reference evidence="7" key="1">
    <citation type="submission" date="2021-01" db="EMBL/GenBank/DDBJ databases">
        <authorList>
            <person name="Corre E."/>
            <person name="Pelletier E."/>
            <person name="Niang G."/>
            <person name="Scheremetjew M."/>
            <person name="Finn R."/>
            <person name="Kale V."/>
            <person name="Holt S."/>
            <person name="Cochrane G."/>
            <person name="Meng A."/>
            <person name="Brown T."/>
            <person name="Cohen L."/>
        </authorList>
    </citation>
    <scope>NUCLEOTIDE SEQUENCE</scope>
    <source>
        <strain evidence="7">NIES-2562</strain>
    </source>
</reference>
<keyword evidence="4 6" id="KW-0472">Membrane</keyword>
<name>A0A7S3D3E1_9EUKA</name>
<evidence type="ECO:0000256" key="2">
    <source>
        <dbReference type="ARBA" id="ARBA00022692"/>
    </source>
</evidence>
<evidence type="ECO:0000313" key="7">
    <source>
        <dbReference type="EMBL" id="CAE0245260.1"/>
    </source>
</evidence>
<comment type="subcellular location">
    <subcellularLocation>
        <location evidence="1">Membrane</location>
        <topology evidence="1">Multi-pass membrane protein</topology>
    </subcellularLocation>
</comment>
<feature type="compositionally biased region" description="Acidic residues" evidence="5">
    <location>
        <begin position="546"/>
        <end position="562"/>
    </location>
</feature>
<dbReference type="SUPFAM" id="SSF103481">
    <property type="entry name" value="Multidrug resistance efflux transporter EmrE"/>
    <property type="match status" value="1"/>
</dbReference>
<dbReference type="GO" id="GO:0016020">
    <property type="term" value="C:membrane"/>
    <property type="evidence" value="ECO:0007669"/>
    <property type="project" value="UniProtKB-SubCell"/>
</dbReference>
<keyword evidence="2 6" id="KW-0812">Transmembrane</keyword>
<sequence>MAEVYNLSQAFAVNTSNWTCSSVLDTGCSEDSALYASPALGIFLSLVADTITPLSFTLQKYVHNKTAKLPKSQRKHYAKIPLWWVGNIMLLMGEIGNFIAYSFAPAAIVAPVGAVGIAWNAIFARLILKEKFRVQDFIGVFLNIGGVLIIILFAPHAGGLGACPVLRFSDLAVTPQFLGYSGAQVGATIIVFVISLKYGKRNLVPYTLFTALIGSVSVITSKAVAESLAMIFTDQNRFLCATNVTDGNCLVGENFDLYYMALACNCLRSLNITDIRNVDETTNLMKVGVSAASGLHILAHWELYVVLLVMGGSGFVQIMYMNKSMQNFDNNKVVPTFYVLFLTLSITGSAVLYDEFGGCYNILYLLPFCGGVLLVFVAVWVISYKAKKASVNAVAPDGSSIDLQDKPQVEKEKGKGTIADMSGDEGSNVKNESEKGKEGDKSTATSDVEKNDMKVDASKRSPPKGGSRVAVRSPSAMNERDIDALADAEAERSKEEGGAAKGGKGAVAEEDQEQLEMEETKKAKRGAKHPMQLAAEEAGIAASEEKADEDEEGGGEEEEEEEVTRSAAALDTLPPADASSTRDETSKSTKLRRKRSRRKVDKSASGGLAPIRGSPAGPPKMSSLPPLRQGSMS</sequence>
<feature type="transmembrane region" description="Helical" evidence="6">
    <location>
        <begin position="80"/>
        <end position="100"/>
    </location>
</feature>
<evidence type="ECO:0000256" key="4">
    <source>
        <dbReference type="ARBA" id="ARBA00023136"/>
    </source>
</evidence>
<evidence type="ECO:0000256" key="1">
    <source>
        <dbReference type="ARBA" id="ARBA00004141"/>
    </source>
</evidence>
<gene>
    <name evidence="7" type="ORF">PBIL07802_LOCUS7441</name>
</gene>
<feature type="transmembrane region" description="Helical" evidence="6">
    <location>
        <begin position="333"/>
        <end position="352"/>
    </location>
</feature>
<feature type="transmembrane region" description="Helical" evidence="6">
    <location>
        <begin position="177"/>
        <end position="196"/>
    </location>
</feature>
<evidence type="ECO:0000256" key="3">
    <source>
        <dbReference type="ARBA" id="ARBA00022989"/>
    </source>
</evidence>
<dbReference type="PANTHER" id="PTHR12570:SF65">
    <property type="entry name" value="MAGNESIUM TRANSPORTER NIPA9-RELATED"/>
    <property type="match status" value="1"/>
</dbReference>
<feature type="compositionally biased region" description="Basic residues" evidence="5">
    <location>
        <begin position="589"/>
        <end position="600"/>
    </location>
</feature>
<dbReference type="GO" id="GO:0015095">
    <property type="term" value="F:magnesium ion transmembrane transporter activity"/>
    <property type="evidence" value="ECO:0007669"/>
    <property type="project" value="InterPro"/>
</dbReference>
<dbReference type="InterPro" id="IPR037185">
    <property type="entry name" value="EmrE-like"/>
</dbReference>
<keyword evidence="3 6" id="KW-1133">Transmembrane helix</keyword>
<accession>A0A7S3D3E1</accession>
<feature type="transmembrane region" description="Helical" evidence="6">
    <location>
        <begin position="106"/>
        <end position="128"/>
    </location>
</feature>
<dbReference type="InterPro" id="IPR008521">
    <property type="entry name" value="Mg_trans_NIPA"/>
</dbReference>
<dbReference type="Pfam" id="PF05653">
    <property type="entry name" value="Mg_trans_NIPA"/>
    <property type="match status" value="2"/>
</dbReference>
<feature type="transmembrane region" description="Helical" evidence="6">
    <location>
        <begin position="303"/>
        <end position="321"/>
    </location>
</feature>
<feature type="transmembrane region" description="Helical" evidence="6">
    <location>
        <begin position="140"/>
        <end position="157"/>
    </location>
</feature>
<feature type="compositionally biased region" description="Acidic residues" evidence="5">
    <location>
        <begin position="508"/>
        <end position="517"/>
    </location>
</feature>
<feature type="compositionally biased region" description="Basic and acidic residues" evidence="5">
    <location>
        <begin position="478"/>
        <end position="498"/>
    </location>
</feature>
<feature type="compositionally biased region" description="Basic and acidic residues" evidence="5">
    <location>
        <begin position="431"/>
        <end position="459"/>
    </location>
</feature>
<dbReference type="EMBL" id="HBIB01011465">
    <property type="protein sequence ID" value="CAE0245260.1"/>
    <property type="molecule type" value="Transcribed_RNA"/>
</dbReference>
<proteinExistence type="predicted"/>
<evidence type="ECO:0008006" key="8">
    <source>
        <dbReference type="Google" id="ProtNLM"/>
    </source>
</evidence>
<dbReference type="AlphaFoldDB" id="A0A7S3D3E1"/>
<dbReference type="Gene3D" id="1.10.3730.20">
    <property type="match status" value="1"/>
</dbReference>
<evidence type="ECO:0000256" key="6">
    <source>
        <dbReference type="SAM" id="Phobius"/>
    </source>
</evidence>
<evidence type="ECO:0000256" key="5">
    <source>
        <dbReference type="SAM" id="MobiDB-lite"/>
    </source>
</evidence>
<organism evidence="7">
    <name type="scientific">Palpitomonas bilix</name>
    <dbReference type="NCBI Taxonomy" id="652834"/>
    <lineage>
        <taxon>Eukaryota</taxon>
        <taxon>Eukaryota incertae sedis</taxon>
    </lineage>
</organism>
<feature type="transmembrane region" description="Helical" evidence="6">
    <location>
        <begin position="39"/>
        <end position="59"/>
    </location>
</feature>
<feature type="transmembrane region" description="Helical" evidence="6">
    <location>
        <begin position="203"/>
        <end position="225"/>
    </location>
</feature>
<feature type="compositionally biased region" description="Low complexity" evidence="5">
    <location>
        <begin position="566"/>
        <end position="579"/>
    </location>
</feature>
<protein>
    <recommendedName>
        <fullName evidence="8">Magnesium transporter</fullName>
    </recommendedName>
</protein>
<dbReference type="PANTHER" id="PTHR12570">
    <property type="match status" value="1"/>
</dbReference>
<feature type="compositionally biased region" description="Basic and acidic residues" evidence="5">
    <location>
        <begin position="403"/>
        <end position="415"/>
    </location>
</feature>
<feature type="transmembrane region" description="Helical" evidence="6">
    <location>
        <begin position="364"/>
        <end position="382"/>
    </location>
</feature>